<dbReference type="Pfam" id="PF00651">
    <property type="entry name" value="BTB"/>
    <property type="match status" value="1"/>
</dbReference>
<dbReference type="InterPro" id="IPR000210">
    <property type="entry name" value="BTB/POZ_dom"/>
</dbReference>
<dbReference type="OrthoDB" id="10249567at2759"/>
<gene>
    <name evidence="2" type="ORF">C1645_130403</name>
</gene>
<proteinExistence type="predicted"/>
<feature type="domain" description="BTB" evidence="1">
    <location>
        <begin position="192"/>
        <end position="270"/>
    </location>
</feature>
<accession>A0A397TTG2</accession>
<protein>
    <recommendedName>
        <fullName evidence="1">BTB domain-containing protein</fullName>
    </recommendedName>
</protein>
<dbReference type="CDD" id="cd18186">
    <property type="entry name" value="BTB_POZ_ZBTB_KLHL-like"/>
    <property type="match status" value="1"/>
</dbReference>
<dbReference type="AlphaFoldDB" id="A0A397TTG2"/>
<dbReference type="Gene3D" id="3.30.710.10">
    <property type="entry name" value="Potassium Channel Kv1.1, Chain A"/>
    <property type="match status" value="1"/>
</dbReference>
<evidence type="ECO:0000313" key="2">
    <source>
        <dbReference type="EMBL" id="RIA98391.1"/>
    </source>
</evidence>
<dbReference type="SMART" id="SM00225">
    <property type="entry name" value="BTB"/>
    <property type="match status" value="1"/>
</dbReference>
<evidence type="ECO:0000259" key="1">
    <source>
        <dbReference type="PROSITE" id="PS50097"/>
    </source>
</evidence>
<dbReference type="PROSITE" id="PS50097">
    <property type="entry name" value="BTB"/>
    <property type="match status" value="1"/>
</dbReference>
<organism evidence="2 3">
    <name type="scientific">Glomus cerebriforme</name>
    <dbReference type="NCBI Taxonomy" id="658196"/>
    <lineage>
        <taxon>Eukaryota</taxon>
        <taxon>Fungi</taxon>
        <taxon>Fungi incertae sedis</taxon>
        <taxon>Mucoromycota</taxon>
        <taxon>Glomeromycotina</taxon>
        <taxon>Glomeromycetes</taxon>
        <taxon>Glomerales</taxon>
        <taxon>Glomeraceae</taxon>
        <taxon>Glomus</taxon>
    </lineage>
</organism>
<keyword evidence="3" id="KW-1185">Reference proteome</keyword>
<dbReference type="SUPFAM" id="SSF54695">
    <property type="entry name" value="POZ domain"/>
    <property type="match status" value="1"/>
</dbReference>
<sequence length="380" mass="45414">MNNDNELFIFDISSYRTLSHDKKNIPAYITWKFDYRPGNLYLSSLKLKLKFFNLSDREKIKWSIQLLPTRKNPDPKFKSIMFPLNEENFNNLDYTIDLTEMVKGEYGFILKAYLNGVETHQLFRQYVKEYPRSLLGYDDYNIDDDDDENFSMDIKMELRPNMLCDSIQEEKKIIKNNKAINENLLFNDKNTSDFIIKLELPREDYCEDITEKIFYLHTKVLSSGSDYFQALLNSHMLESQNRCLKLTDVSYFILEKLLLFIYTNNLENINELEDWIDLLYAASRFLLPKLIQVCELSIRKLVNFDNVENIEMAAYECCSMQLVKYCEMFEIKNNEKNENKIFKKEIIEIPKYVNKRDSVVKKFKSLIKNLTQRKREEMIL</sequence>
<comment type="caution">
    <text evidence="2">The sequence shown here is derived from an EMBL/GenBank/DDBJ whole genome shotgun (WGS) entry which is preliminary data.</text>
</comment>
<dbReference type="Gene3D" id="2.60.120.1020">
    <property type="entry name" value="Peptide N glycanase, PAW domain"/>
    <property type="match status" value="1"/>
</dbReference>
<dbReference type="Proteomes" id="UP000265703">
    <property type="component" value="Unassembled WGS sequence"/>
</dbReference>
<name>A0A397TTG2_9GLOM</name>
<dbReference type="EMBL" id="QKYT01000016">
    <property type="protein sequence ID" value="RIA98391.1"/>
    <property type="molecule type" value="Genomic_DNA"/>
</dbReference>
<dbReference type="InterPro" id="IPR011333">
    <property type="entry name" value="SKP1/BTB/POZ_sf"/>
</dbReference>
<reference evidence="2 3" key="1">
    <citation type="submission" date="2018-06" db="EMBL/GenBank/DDBJ databases">
        <title>Comparative genomics reveals the genomic features of Rhizophagus irregularis, R. cerebriforme, R. diaphanum and Gigaspora rosea, and their symbiotic lifestyle signature.</title>
        <authorList>
            <person name="Morin E."/>
            <person name="San Clemente H."/>
            <person name="Chen E.C.H."/>
            <person name="De La Providencia I."/>
            <person name="Hainaut M."/>
            <person name="Kuo A."/>
            <person name="Kohler A."/>
            <person name="Murat C."/>
            <person name="Tang N."/>
            <person name="Roy S."/>
            <person name="Loubradou J."/>
            <person name="Henrissat B."/>
            <person name="Grigoriev I.V."/>
            <person name="Corradi N."/>
            <person name="Roux C."/>
            <person name="Martin F.M."/>
        </authorList>
    </citation>
    <scope>NUCLEOTIDE SEQUENCE [LARGE SCALE GENOMIC DNA]</scope>
    <source>
        <strain evidence="2 3">DAOM 227022</strain>
    </source>
</reference>
<dbReference type="STRING" id="658196.A0A397TTG2"/>
<evidence type="ECO:0000313" key="3">
    <source>
        <dbReference type="Proteomes" id="UP000265703"/>
    </source>
</evidence>
<dbReference type="PANTHER" id="PTHR24413">
    <property type="entry name" value="SPECKLE-TYPE POZ PROTEIN"/>
    <property type="match status" value="1"/>
</dbReference>
<dbReference type="InterPro" id="IPR038680">
    <property type="entry name" value="PAW_sf"/>
</dbReference>